<gene>
    <name evidence="2" type="ORF">EVAR_50516_1</name>
</gene>
<sequence>MRRTSIAKQLLTYSSDFGAARLDSCELRTVVPYTYTLSERSAELHAELPVKEEDPVLYEIVKKGMVHGPCGALNPNSPRLRDSKSTKQIPKSFQSQTSTSDGGYPKYRRRCPEQDKLPPSEIMILTTDGSFPIIRSF</sequence>
<comment type="caution">
    <text evidence="2">The sequence shown here is derived from an EMBL/GenBank/DDBJ whole genome shotgun (WGS) entry which is preliminary data.</text>
</comment>
<protein>
    <submittedName>
        <fullName evidence="2">Uncharacterized protein</fullName>
    </submittedName>
</protein>
<name>A0A4C1X924_EUMVA</name>
<dbReference type="STRING" id="151549.A0A4C1X924"/>
<evidence type="ECO:0000313" key="3">
    <source>
        <dbReference type="Proteomes" id="UP000299102"/>
    </source>
</evidence>
<proteinExistence type="predicted"/>
<evidence type="ECO:0000256" key="1">
    <source>
        <dbReference type="SAM" id="MobiDB-lite"/>
    </source>
</evidence>
<feature type="region of interest" description="Disordered" evidence="1">
    <location>
        <begin position="69"/>
        <end position="118"/>
    </location>
</feature>
<dbReference type="OrthoDB" id="1728974at2759"/>
<dbReference type="AlphaFoldDB" id="A0A4C1X924"/>
<reference evidence="2 3" key="1">
    <citation type="journal article" date="2019" name="Commun. Biol.">
        <title>The bagworm genome reveals a unique fibroin gene that provides high tensile strength.</title>
        <authorList>
            <person name="Kono N."/>
            <person name="Nakamura H."/>
            <person name="Ohtoshi R."/>
            <person name="Tomita M."/>
            <person name="Numata K."/>
            <person name="Arakawa K."/>
        </authorList>
    </citation>
    <scope>NUCLEOTIDE SEQUENCE [LARGE SCALE GENOMIC DNA]</scope>
</reference>
<feature type="compositionally biased region" description="Polar residues" evidence="1">
    <location>
        <begin position="86"/>
        <end position="101"/>
    </location>
</feature>
<keyword evidence="3" id="KW-1185">Reference proteome</keyword>
<organism evidence="2 3">
    <name type="scientific">Eumeta variegata</name>
    <name type="common">Bagworm moth</name>
    <name type="synonym">Eumeta japonica</name>
    <dbReference type="NCBI Taxonomy" id="151549"/>
    <lineage>
        <taxon>Eukaryota</taxon>
        <taxon>Metazoa</taxon>
        <taxon>Ecdysozoa</taxon>
        <taxon>Arthropoda</taxon>
        <taxon>Hexapoda</taxon>
        <taxon>Insecta</taxon>
        <taxon>Pterygota</taxon>
        <taxon>Neoptera</taxon>
        <taxon>Endopterygota</taxon>
        <taxon>Lepidoptera</taxon>
        <taxon>Glossata</taxon>
        <taxon>Ditrysia</taxon>
        <taxon>Tineoidea</taxon>
        <taxon>Psychidae</taxon>
        <taxon>Oiketicinae</taxon>
        <taxon>Eumeta</taxon>
    </lineage>
</organism>
<dbReference type="EMBL" id="BGZK01000746">
    <property type="protein sequence ID" value="GBP58859.1"/>
    <property type="molecule type" value="Genomic_DNA"/>
</dbReference>
<accession>A0A4C1X924</accession>
<evidence type="ECO:0000313" key="2">
    <source>
        <dbReference type="EMBL" id="GBP58859.1"/>
    </source>
</evidence>
<dbReference type="Proteomes" id="UP000299102">
    <property type="component" value="Unassembled WGS sequence"/>
</dbReference>